<dbReference type="PANTHER" id="PTHR46113">
    <property type="entry name" value="SNAC DOMAIN-CONTAINING PROTEIN"/>
    <property type="match status" value="1"/>
</dbReference>
<dbReference type="PANTHER" id="PTHR46113:SF1">
    <property type="entry name" value="PEPTIDASE M17 LEUCYL AMINOPEPTIDASE N-TERMINAL DOMAIN-CONTAINING PROTEIN"/>
    <property type="match status" value="1"/>
</dbReference>
<reference evidence="1 2" key="1">
    <citation type="submission" date="2019-08" db="EMBL/GenBank/DDBJ databases">
        <title>The genome of the soybean aphid Biotype 1, its phylome, world population structure and adaptation to the North American continent.</title>
        <authorList>
            <person name="Giordano R."/>
            <person name="Donthu R.K."/>
            <person name="Hernandez A.G."/>
            <person name="Wright C.L."/>
            <person name="Zimin A.V."/>
        </authorList>
    </citation>
    <scope>NUCLEOTIDE SEQUENCE [LARGE SCALE GENOMIC DNA]</scope>
    <source>
        <tissue evidence="1">Whole aphids</tissue>
    </source>
</reference>
<evidence type="ECO:0000313" key="1">
    <source>
        <dbReference type="EMBL" id="KAE9527867.1"/>
    </source>
</evidence>
<dbReference type="Proteomes" id="UP000475862">
    <property type="component" value="Unassembled WGS sequence"/>
</dbReference>
<sequence length="274" mass="31700">MRNTTVERLPIVITSTNIEQIIKVPQLERSTGEEQAAAVCNALQEWGLCDIVQALHHIYELILRSVFEIKIPEVTSSPAIPLFKIFQKQWHKLDINKYNIGIEDQACDVALENVKEDILNFVKTWFTCPLPNKSPNQDLQFIKDKKLYEVFDTEISRVSIQKLCNHLWYLTLEAAALSFFDDSIPLEVKQKNIDAFITEESLKLFSRFNIDDGFLKHDPTSWESSESYINGKKIINSLKIVNDTAERAVRLMEEYNSTLTLDEEQKQFILKCVQ</sequence>
<gene>
    <name evidence="1" type="ORF">AGLY_012691</name>
</gene>
<dbReference type="EMBL" id="VYZN01000050">
    <property type="protein sequence ID" value="KAE9527867.1"/>
    <property type="molecule type" value="Genomic_DNA"/>
</dbReference>
<accession>A0A6G0T8B4</accession>
<keyword evidence="2" id="KW-1185">Reference proteome</keyword>
<evidence type="ECO:0000313" key="2">
    <source>
        <dbReference type="Proteomes" id="UP000475862"/>
    </source>
</evidence>
<dbReference type="AlphaFoldDB" id="A0A6G0T8B4"/>
<proteinExistence type="predicted"/>
<dbReference type="OrthoDB" id="6629168at2759"/>
<name>A0A6G0T8B4_APHGL</name>
<organism evidence="1 2">
    <name type="scientific">Aphis glycines</name>
    <name type="common">Soybean aphid</name>
    <dbReference type="NCBI Taxonomy" id="307491"/>
    <lineage>
        <taxon>Eukaryota</taxon>
        <taxon>Metazoa</taxon>
        <taxon>Ecdysozoa</taxon>
        <taxon>Arthropoda</taxon>
        <taxon>Hexapoda</taxon>
        <taxon>Insecta</taxon>
        <taxon>Pterygota</taxon>
        <taxon>Neoptera</taxon>
        <taxon>Paraneoptera</taxon>
        <taxon>Hemiptera</taxon>
        <taxon>Sternorrhyncha</taxon>
        <taxon>Aphidomorpha</taxon>
        <taxon>Aphidoidea</taxon>
        <taxon>Aphididae</taxon>
        <taxon>Aphidini</taxon>
        <taxon>Aphis</taxon>
        <taxon>Aphis</taxon>
    </lineage>
</organism>
<comment type="caution">
    <text evidence="1">The sequence shown here is derived from an EMBL/GenBank/DDBJ whole genome shotgun (WGS) entry which is preliminary data.</text>
</comment>
<protein>
    <submittedName>
        <fullName evidence="1">Uncharacterized protein</fullName>
    </submittedName>
</protein>